<name>A0ABU6QPY2_9FABA</name>
<accession>A0ABU6QPY2</accession>
<sequence>CFHHAATAYSSRRRSSKKRLQPWKPWKLCFFRSGKSRHGLVERELLRVPRQGWASFIVLSFLESLNGILLPDFLAELEGLVLLEGEGVEGFDARRSRSGRDCGRGCGGWKSSSSSSLLLL</sequence>
<organism evidence="1 2">
    <name type="scientific">Stylosanthes scabra</name>
    <dbReference type="NCBI Taxonomy" id="79078"/>
    <lineage>
        <taxon>Eukaryota</taxon>
        <taxon>Viridiplantae</taxon>
        <taxon>Streptophyta</taxon>
        <taxon>Embryophyta</taxon>
        <taxon>Tracheophyta</taxon>
        <taxon>Spermatophyta</taxon>
        <taxon>Magnoliopsida</taxon>
        <taxon>eudicotyledons</taxon>
        <taxon>Gunneridae</taxon>
        <taxon>Pentapetalae</taxon>
        <taxon>rosids</taxon>
        <taxon>fabids</taxon>
        <taxon>Fabales</taxon>
        <taxon>Fabaceae</taxon>
        <taxon>Papilionoideae</taxon>
        <taxon>50 kb inversion clade</taxon>
        <taxon>dalbergioids sensu lato</taxon>
        <taxon>Dalbergieae</taxon>
        <taxon>Pterocarpus clade</taxon>
        <taxon>Stylosanthes</taxon>
    </lineage>
</organism>
<keyword evidence="2" id="KW-1185">Reference proteome</keyword>
<proteinExistence type="predicted"/>
<protein>
    <submittedName>
        <fullName evidence="1">Uncharacterized protein</fullName>
    </submittedName>
</protein>
<evidence type="ECO:0000313" key="1">
    <source>
        <dbReference type="EMBL" id="MED6114061.1"/>
    </source>
</evidence>
<gene>
    <name evidence="1" type="ORF">PIB30_076683</name>
</gene>
<dbReference type="Proteomes" id="UP001341840">
    <property type="component" value="Unassembled WGS sequence"/>
</dbReference>
<dbReference type="EMBL" id="JASCZI010001011">
    <property type="protein sequence ID" value="MED6114061.1"/>
    <property type="molecule type" value="Genomic_DNA"/>
</dbReference>
<feature type="non-terminal residue" evidence="1">
    <location>
        <position position="1"/>
    </location>
</feature>
<evidence type="ECO:0000313" key="2">
    <source>
        <dbReference type="Proteomes" id="UP001341840"/>
    </source>
</evidence>
<comment type="caution">
    <text evidence="1">The sequence shown here is derived from an EMBL/GenBank/DDBJ whole genome shotgun (WGS) entry which is preliminary data.</text>
</comment>
<reference evidence="1 2" key="1">
    <citation type="journal article" date="2023" name="Plants (Basel)">
        <title>Bridging the Gap: Combining Genomics and Transcriptomics Approaches to Understand Stylosanthes scabra, an Orphan Legume from the Brazilian Caatinga.</title>
        <authorList>
            <person name="Ferreira-Neto J.R.C."/>
            <person name="da Silva M.D."/>
            <person name="Binneck E."/>
            <person name="de Melo N.F."/>
            <person name="da Silva R.H."/>
            <person name="de Melo A.L.T.M."/>
            <person name="Pandolfi V."/>
            <person name="Bustamante F.O."/>
            <person name="Brasileiro-Vidal A.C."/>
            <person name="Benko-Iseppon A.M."/>
        </authorList>
    </citation>
    <scope>NUCLEOTIDE SEQUENCE [LARGE SCALE GENOMIC DNA]</scope>
    <source>
        <tissue evidence="1">Leaves</tissue>
    </source>
</reference>